<dbReference type="EMBL" id="MCGO01000007">
    <property type="protein sequence ID" value="ORY50594.1"/>
    <property type="molecule type" value="Genomic_DNA"/>
</dbReference>
<feature type="transmembrane region" description="Helical" evidence="1">
    <location>
        <begin position="190"/>
        <end position="222"/>
    </location>
</feature>
<evidence type="ECO:0000313" key="3">
    <source>
        <dbReference type="Proteomes" id="UP000193642"/>
    </source>
</evidence>
<sequence length="268" mass="29876">MDNILQADDFYKKIAVGTIGFLSSISFIGTIAFCVMLLKTSKSRHHAFSYKNLLLVFLQISVTGYLGGHAGYIWTLDKATYVIQSFFANSLFFCYIQASWSRASEILAKTATKLVYNCFRVFIVIASLMSCAPIVTLIFTYESDYINTAVTAAGVCTFVSDLIFGFTYFSYLLNRTVESVEVNGLESDTVLLFGIIARFGIATTLSAFSSLICAVILMGILSTRVNDIGMYTILQILQDLFLFFTVVSLASMKVRLIRYKQELQNSFS</sequence>
<feature type="transmembrane region" description="Helical" evidence="1">
    <location>
        <begin position="145"/>
        <end position="169"/>
    </location>
</feature>
<feature type="transmembrane region" description="Helical" evidence="1">
    <location>
        <begin position="119"/>
        <end position="139"/>
    </location>
</feature>
<keyword evidence="1" id="KW-1133">Transmembrane helix</keyword>
<feature type="transmembrane region" description="Helical" evidence="1">
    <location>
        <begin position="79"/>
        <end position="98"/>
    </location>
</feature>
<keyword evidence="3" id="KW-1185">Reference proteome</keyword>
<dbReference type="OrthoDB" id="2173155at2759"/>
<gene>
    <name evidence="2" type="ORF">BCR33DRAFT_713358</name>
</gene>
<protein>
    <submittedName>
        <fullName evidence="2">Uncharacterized protein</fullName>
    </submittedName>
</protein>
<reference evidence="2 3" key="1">
    <citation type="submission" date="2016-07" db="EMBL/GenBank/DDBJ databases">
        <title>Pervasive Adenine N6-methylation of Active Genes in Fungi.</title>
        <authorList>
            <consortium name="DOE Joint Genome Institute"/>
            <person name="Mondo S.J."/>
            <person name="Dannebaum R.O."/>
            <person name="Kuo R.C."/>
            <person name="Labutti K."/>
            <person name="Haridas S."/>
            <person name="Kuo A."/>
            <person name="Salamov A."/>
            <person name="Ahrendt S.R."/>
            <person name="Lipzen A."/>
            <person name="Sullivan W."/>
            <person name="Andreopoulos W.B."/>
            <person name="Clum A."/>
            <person name="Lindquist E."/>
            <person name="Daum C."/>
            <person name="Ramamoorthy G.K."/>
            <person name="Gryganskyi A."/>
            <person name="Culley D."/>
            <person name="Magnuson J.K."/>
            <person name="James T.Y."/>
            <person name="O'Malley M.A."/>
            <person name="Stajich J.E."/>
            <person name="Spatafora J.W."/>
            <person name="Visel A."/>
            <person name="Grigoriev I.V."/>
        </authorList>
    </citation>
    <scope>NUCLEOTIDE SEQUENCE [LARGE SCALE GENOMIC DNA]</scope>
    <source>
        <strain evidence="2 3">JEL800</strain>
    </source>
</reference>
<keyword evidence="1" id="KW-0472">Membrane</keyword>
<keyword evidence="1" id="KW-0812">Transmembrane</keyword>
<feature type="transmembrane region" description="Helical" evidence="1">
    <location>
        <begin position="50"/>
        <end position="73"/>
    </location>
</feature>
<name>A0A1Y2CUS9_9FUNG</name>
<accession>A0A1Y2CUS9</accession>
<feature type="transmembrane region" description="Helical" evidence="1">
    <location>
        <begin position="14"/>
        <end position="38"/>
    </location>
</feature>
<comment type="caution">
    <text evidence="2">The sequence shown here is derived from an EMBL/GenBank/DDBJ whole genome shotgun (WGS) entry which is preliminary data.</text>
</comment>
<dbReference type="AlphaFoldDB" id="A0A1Y2CUS9"/>
<dbReference type="Proteomes" id="UP000193642">
    <property type="component" value="Unassembled WGS sequence"/>
</dbReference>
<feature type="transmembrane region" description="Helical" evidence="1">
    <location>
        <begin position="228"/>
        <end position="250"/>
    </location>
</feature>
<evidence type="ECO:0000256" key="1">
    <source>
        <dbReference type="SAM" id="Phobius"/>
    </source>
</evidence>
<proteinExistence type="predicted"/>
<evidence type="ECO:0000313" key="2">
    <source>
        <dbReference type="EMBL" id="ORY50594.1"/>
    </source>
</evidence>
<organism evidence="2 3">
    <name type="scientific">Rhizoclosmatium globosum</name>
    <dbReference type="NCBI Taxonomy" id="329046"/>
    <lineage>
        <taxon>Eukaryota</taxon>
        <taxon>Fungi</taxon>
        <taxon>Fungi incertae sedis</taxon>
        <taxon>Chytridiomycota</taxon>
        <taxon>Chytridiomycota incertae sedis</taxon>
        <taxon>Chytridiomycetes</taxon>
        <taxon>Chytridiales</taxon>
        <taxon>Chytriomycetaceae</taxon>
        <taxon>Rhizoclosmatium</taxon>
    </lineage>
</organism>